<organism evidence="4 5">
    <name type="scientific">Kitasatospora indigofera</name>
    <dbReference type="NCBI Taxonomy" id="67307"/>
    <lineage>
        <taxon>Bacteria</taxon>
        <taxon>Bacillati</taxon>
        <taxon>Actinomycetota</taxon>
        <taxon>Actinomycetes</taxon>
        <taxon>Kitasatosporales</taxon>
        <taxon>Streptomycetaceae</taxon>
        <taxon>Kitasatospora</taxon>
    </lineage>
</organism>
<feature type="signal peptide" evidence="3">
    <location>
        <begin position="1"/>
        <end position="30"/>
    </location>
</feature>
<feature type="compositionally biased region" description="Low complexity" evidence="1">
    <location>
        <begin position="157"/>
        <end position="171"/>
    </location>
</feature>
<dbReference type="GeneID" id="95353212"/>
<feature type="transmembrane region" description="Helical" evidence="2">
    <location>
        <begin position="197"/>
        <end position="216"/>
    </location>
</feature>
<feature type="chain" id="PRO_5037111313" description="CopC domain-containing protein" evidence="3">
    <location>
        <begin position="31"/>
        <end position="223"/>
    </location>
</feature>
<gene>
    <name evidence="4" type="ORF">GCM10018781_27570</name>
</gene>
<proteinExistence type="predicted"/>
<dbReference type="RefSeq" id="WP_190211102.1">
    <property type="nucleotide sequence ID" value="NZ_BNBO01000012.1"/>
</dbReference>
<name>A0A919FN41_9ACTN</name>
<comment type="caution">
    <text evidence="4">The sequence shown here is derived from an EMBL/GenBank/DDBJ whole genome shotgun (WGS) entry which is preliminary data.</text>
</comment>
<keyword evidence="2" id="KW-0812">Transmembrane</keyword>
<keyword evidence="2" id="KW-1133">Transmembrane helix</keyword>
<feature type="region of interest" description="Disordered" evidence="1">
    <location>
        <begin position="129"/>
        <end position="171"/>
    </location>
</feature>
<protein>
    <recommendedName>
        <fullName evidence="6">CopC domain-containing protein</fullName>
    </recommendedName>
</protein>
<keyword evidence="2" id="KW-0472">Membrane</keyword>
<keyword evidence="3" id="KW-0732">Signal</keyword>
<reference evidence="4" key="2">
    <citation type="submission" date="2020-09" db="EMBL/GenBank/DDBJ databases">
        <authorList>
            <person name="Sun Q."/>
            <person name="Ohkuma M."/>
        </authorList>
    </citation>
    <scope>NUCLEOTIDE SEQUENCE</scope>
    <source>
        <strain evidence="4">JCM 4646</strain>
    </source>
</reference>
<dbReference type="Proteomes" id="UP000617734">
    <property type="component" value="Unassembled WGS sequence"/>
</dbReference>
<dbReference type="AlphaFoldDB" id="A0A919FN41"/>
<evidence type="ECO:0000313" key="5">
    <source>
        <dbReference type="Proteomes" id="UP000617734"/>
    </source>
</evidence>
<evidence type="ECO:0000313" key="4">
    <source>
        <dbReference type="EMBL" id="GHH69287.1"/>
    </source>
</evidence>
<dbReference type="EMBL" id="BNBO01000012">
    <property type="protein sequence ID" value="GHH69287.1"/>
    <property type="molecule type" value="Genomic_DNA"/>
</dbReference>
<evidence type="ECO:0000256" key="1">
    <source>
        <dbReference type="SAM" id="MobiDB-lite"/>
    </source>
</evidence>
<evidence type="ECO:0000256" key="3">
    <source>
        <dbReference type="SAM" id="SignalP"/>
    </source>
</evidence>
<sequence>MLTPKRPAGLLAVFLLALLAALGPAGTADAHGDTIRFRIAGAPDGHPRAVASWENDGEPVDEEVAATLSAVSDDGRSVGPWRLVPVQGSPATFSTREPLPVGRWKVTVESGFPALGRGEAELTVDVVQDPAPSATPAPASPVPGAATPVRPGPSLGTATQAGPTAAASAATAATDSAPATVTTAAHAPAQGSRAGRAFGAIAAVVVGTAGVVALRARRRRAAR</sequence>
<accession>A0A919FN41</accession>
<keyword evidence="5" id="KW-1185">Reference proteome</keyword>
<evidence type="ECO:0008006" key="6">
    <source>
        <dbReference type="Google" id="ProtNLM"/>
    </source>
</evidence>
<reference evidence="4" key="1">
    <citation type="journal article" date="2014" name="Int. J. Syst. Evol. Microbiol.">
        <title>Complete genome sequence of Corynebacterium casei LMG S-19264T (=DSM 44701T), isolated from a smear-ripened cheese.</title>
        <authorList>
            <consortium name="US DOE Joint Genome Institute (JGI-PGF)"/>
            <person name="Walter F."/>
            <person name="Albersmeier A."/>
            <person name="Kalinowski J."/>
            <person name="Ruckert C."/>
        </authorList>
    </citation>
    <scope>NUCLEOTIDE SEQUENCE</scope>
    <source>
        <strain evidence="4">JCM 4646</strain>
    </source>
</reference>
<evidence type="ECO:0000256" key="2">
    <source>
        <dbReference type="SAM" id="Phobius"/>
    </source>
</evidence>